<dbReference type="Gene3D" id="3.40.50.720">
    <property type="entry name" value="NAD(P)-binding Rossmann-like Domain"/>
    <property type="match status" value="2"/>
</dbReference>
<dbReference type="Pfam" id="PF22725">
    <property type="entry name" value="GFO_IDH_MocA_C3"/>
    <property type="match status" value="1"/>
</dbReference>
<protein>
    <submittedName>
        <fullName evidence="5">Putative oxidoreductase YcjS</fullName>
        <ecNumber evidence="5">1.-.-.-</ecNumber>
    </submittedName>
</protein>
<dbReference type="Pfam" id="PF01370">
    <property type="entry name" value="Epimerase"/>
    <property type="match status" value="1"/>
</dbReference>
<evidence type="ECO:0000313" key="6">
    <source>
        <dbReference type="Proteomes" id="UP000320390"/>
    </source>
</evidence>
<gene>
    <name evidence="5" type="primary">ycjS</name>
    <name evidence="5" type="ORF">Poly30_23920</name>
</gene>
<evidence type="ECO:0000259" key="2">
    <source>
        <dbReference type="Pfam" id="PF01370"/>
    </source>
</evidence>
<keyword evidence="6" id="KW-1185">Reference proteome</keyword>
<dbReference type="SUPFAM" id="SSF55347">
    <property type="entry name" value="Glyceraldehyde-3-phosphate dehydrogenase-like, C-terminal domain"/>
    <property type="match status" value="1"/>
</dbReference>
<name>A0A518ES48_9BACT</name>
<dbReference type="InterPro" id="IPR036291">
    <property type="entry name" value="NAD(P)-bd_dom_sf"/>
</dbReference>
<feature type="domain" description="Gfo/Idh/MocA-like oxidoreductase N-terminal" evidence="3">
    <location>
        <begin position="49"/>
        <end position="166"/>
    </location>
</feature>
<dbReference type="Pfam" id="PF01408">
    <property type="entry name" value="GFO_IDH_MocA"/>
    <property type="match status" value="1"/>
</dbReference>
<dbReference type="OrthoDB" id="9811425at2"/>
<dbReference type="InterPro" id="IPR055170">
    <property type="entry name" value="GFO_IDH_MocA-like_dom"/>
</dbReference>
<organism evidence="5 6">
    <name type="scientific">Saltatorellus ferox</name>
    <dbReference type="NCBI Taxonomy" id="2528018"/>
    <lineage>
        <taxon>Bacteria</taxon>
        <taxon>Pseudomonadati</taxon>
        <taxon>Planctomycetota</taxon>
        <taxon>Planctomycetia</taxon>
        <taxon>Planctomycetia incertae sedis</taxon>
        <taxon>Saltatorellus</taxon>
    </lineage>
</organism>
<dbReference type="RefSeq" id="WP_145197441.1">
    <property type="nucleotide sequence ID" value="NZ_CP036434.1"/>
</dbReference>
<dbReference type="PANTHER" id="PTHR43377:SF1">
    <property type="entry name" value="BILIVERDIN REDUCTASE A"/>
    <property type="match status" value="1"/>
</dbReference>
<dbReference type="SUPFAM" id="SSF51735">
    <property type="entry name" value="NAD(P)-binding Rossmann-fold domains"/>
    <property type="match status" value="2"/>
</dbReference>
<proteinExistence type="predicted"/>
<evidence type="ECO:0000259" key="4">
    <source>
        <dbReference type="Pfam" id="PF22725"/>
    </source>
</evidence>
<evidence type="ECO:0000256" key="1">
    <source>
        <dbReference type="SAM" id="MobiDB-lite"/>
    </source>
</evidence>
<dbReference type="GO" id="GO:0000166">
    <property type="term" value="F:nucleotide binding"/>
    <property type="evidence" value="ECO:0007669"/>
    <property type="project" value="InterPro"/>
</dbReference>
<dbReference type="InterPro" id="IPR051450">
    <property type="entry name" value="Gfo/Idh/MocA_Oxidoreductases"/>
</dbReference>
<dbReference type="EMBL" id="CP036434">
    <property type="protein sequence ID" value="QDV06875.1"/>
    <property type="molecule type" value="Genomic_DNA"/>
</dbReference>
<dbReference type="EC" id="1.-.-.-" evidence="5"/>
<sequence length="757" mass="81905">MGQTTKTPAEPRLGEAASAHLLDEERSEGASMTSPSTKKPMARPQGKTKVAVVGAGYIADFHLDVLKETPNVELVAVCDVSQERAQAAAKRYGAPHAVSDLKELKGLGVEIAHLAVPPDLHVKLTRALLESGVGVFVEKPIALDSKDARELAELADSLGLALGVNHNNVFHPSFQRMVERIQNGEIGRVEHVQVTLSVPLRQLDAGDYSHWMFRAPRNIVFEQAVHPLSQLEHLLGPIKSATTTQLATTELHPGQTFHKRWSTSMVAEKGTAEMYMAFGEPFTRSTIQVLGSDGSLEADLFHDQLSGEQKTLYLDFWNSYLAGAKRAKELRKDARKVLTGWSLFTLGLGKRKDAFYVGMRDSIQAFHRALREGKPLPNDSWAALRVTEWAEAVAGDTSATPPPVPEFPDPGEARENEIVVLGGTGFIGRRVVTRLLAKGEHVTCITRRNHSLPPSIVDAALSGKLRMVRASLGDEEGMARALKGARRCIHLATGNGNDWAEVQKIMVDGSARVAEQCSEAGVERLVYVSSIAALYTGPDGPAAAAGGKIQDSWDTDPEPEKRPLYSKGKAAAEKALKAVADRTGLKLVVARPGVVLGEGTPMQHSGLGLWVRDNHCVGWGPGDNELPLVLADDVADALVAATLAEGEGVDGQAINLCANPGISGHEAVKVLTEATGRKMEFHPRGLLTSQVMEIGKWVVKTVGRRKVALPSYRDLKSRALISPFSSNLAREKLGWKPVEDKEEFLDKAIRIYGKKDA</sequence>
<evidence type="ECO:0000313" key="5">
    <source>
        <dbReference type="EMBL" id="QDV06875.1"/>
    </source>
</evidence>
<accession>A0A518ES48</accession>
<reference evidence="5 6" key="1">
    <citation type="submission" date="2019-02" db="EMBL/GenBank/DDBJ databases">
        <title>Deep-cultivation of Planctomycetes and their phenomic and genomic characterization uncovers novel biology.</title>
        <authorList>
            <person name="Wiegand S."/>
            <person name="Jogler M."/>
            <person name="Boedeker C."/>
            <person name="Pinto D."/>
            <person name="Vollmers J."/>
            <person name="Rivas-Marin E."/>
            <person name="Kohn T."/>
            <person name="Peeters S.H."/>
            <person name="Heuer A."/>
            <person name="Rast P."/>
            <person name="Oberbeckmann S."/>
            <person name="Bunk B."/>
            <person name="Jeske O."/>
            <person name="Meyerdierks A."/>
            <person name="Storesund J.E."/>
            <person name="Kallscheuer N."/>
            <person name="Luecker S."/>
            <person name="Lage O.M."/>
            <person name="Pohl T."/>
            <person name="Merkel B.J."/>
            <person name="Hornburger P."/>
            <person name="Mueller R.-W."/>
            <person name="Bruemmer F."/>
            <person name="Labrenz M."/>
            <person name="Spormann A.M."/>
            <person name="Op den Camp H."/>
            <person name="Overmann J."/>
            <person name="Amann R."/>
            <person name="Jetten M.S.M."/>
            <person name="Mascher T."/>
            <person name="Medema M.H."/>
            <person name="Devos D.P."/>
            <person name="Kaster A.-K."/>
            <person name="Ovreas L."/>
            <person name="Rohde M."/>
            <person name="Galperin M.Y."/>
            <person name="Jogler C."/>
        </authorList>
    </citation>
    <scope>NUCLEOTIDE SEQUENCE [LARGE SCALE GENOMIC DNA]</scope>
    <source>
        <strain evidence="5 6">Poly30</strain>
    </source>
</reference>
<evidence type="ECO:0000259" key="3">
    <source>
        <dbReference type="Pfam" id="PF01408"/>
    </source>
</evidence>
<dbReference type="AlphaFoldDB" id="A0A518ES48"/>
<dbReference type="InterPro" id="IPR000683">
    <property type="entry name" value="Gfo/Idh/MocA-like_OxRdtase_N"/>
</dbReference>
<dbReference type="InterPro" id="IPR001509">
    <property type="entry name" value="Epimerase_deHydtase"/>
</dbReference>
<keyword evidence="5" id="KW-0560">Oxidoreductase</keyword>
<dbReference type="GO" id="GO:0016491">
    <property type="term" value="F:oxidoreductase activity"/>
    <property type="evidence" value="ECO:0007669"/>
    <property type="project" value="UniProtKB-KW"/>
</dbReference>
<dbReference type="Gene3D" id="3.30.360.10">
    <property type="entry name" value="Dihydrodipicolinate Reductase, domain 2"/>
    <property type="match status" value="1"/>
</dbReference>
<dbReference type="PANTHER" id="PTHR43377">
    <property type="entry name" value="BILIVERDIN REDUCTASE A"/>
    <property type="match status" value="1"/>
</dbReference>
<feature type="domain" description="NAD-dependent epimerase/dehydratase" evidence="2">
    <location>
        <begin position="418"/>
        <end position="657"/>
    </location>
</feature>
<dbReference type="Proteomes" id="UP000320390">
    <property type="component" value="Chromosome"/>
</dbReference>
<feature type="region of interest" description="Disordered" evidence="1">
    <location>
        <begin position="1"/>
        <end position="45"/>
    </location>
</feature>
<feature type="domain" description="GFO/IDH/MocA-like oxidoreductase" evidence="4">
    <location>
        <begin position="174"/>
        <end position="297"/>
    </location>
</feature>